<feature type="chain" id="PRO_5018207900" description="Lipoprotein" evidence="2">
    <location>
        <begin position="23"/>
        <end position="93"/>
    </location>
</feature>
<feature type="region of interest" description="Disordered" evidence="1">
    <location>
        <begin position="20"/>
        <end position="93"/>
    </location>
</feature>
<dbReference type="PROSITE" id="PS51257">
    <property type="entry name" value="PROKAR_LIPOPROTEIN"/>
    <property type="match status" value="1"/>
</dbReference>
<dbReference type="Proteomes" id="UP000271683">
    <property type="component" value="Unassembled WGS sequence"/>
</dbReference>
<feature type="compositionally biased region" description="Low complexity" evidence="1">
    <location>
        <begin position="37"/>
        <end position="61"/>
    </location>
</feature>
<evidence type="ECO:0000313" key="3">
    <source>
        <dbReference type="EMBL" id="ROP31636.1"/>
    </source>
</evidence>
<dbReference type="RefSeq" id="WP_143163049.1">
    <property type="nucleotide sequence ID" value="NZ_RJKL01000001.1"/>
</dbReference>
<sequence>MRLRHAAPVLAALTLLGLAACGDDPDDKGTPPPVPPAVSVGASPAAASGGTPGASGRPASPQDAPTEGTSSQRPPKKDGGALQGPVGRSVAPR</sequence>
<organism evidence="3 4">
    <name type="scientific">Couchioplanes caeruleus</name>
    <dbReference type="NCBI Taxonomy" id="56438"/>
    <lineage>
        <taxon>Bacteria</taxon>
        <taxon>Bacillati</taxon>
        <taxon>Actinomycetota</taxon>
        <taxon>Actinomycetes</taxon>
        <taxon>Micromonosporales</taxon>
        <taxon>Micromonosporaceae</taxon>
        <taxon>Couchioplanes</taxon>
    </lineage>
</organism>
<evidence type="ECO:0000256" key="1">
    <source>
        <dbReference type="SAM" id="MobiDB-lite"/>
    </source>
</evidence>
<accession>A0A3N1GNF0</accession>
<reference evidence="3 4" key="1">
    <citation type="submission" date="2018-11" db="EMBL/GenBank/DDBJ databases">
        <title>Sequencing the genomes of 1000 actinobacteria strains.</title>
        <authorList>
            <person name="Klenk H.-P."/>
        </authorList>
    </citation>
    <scope>NUCLEOTIDE SEQUENCE [LARGE SCALE GENOMIC DNA]</scope>
    <source>
        <strain evidence="3 4">DSM 43634</strain>
    </source>
</reference>
<proteinExistence type="predicted"/>
<keyword evidence="2" id="KW-0732">Signal</keyword>
<evidence type="ECO:0000256" key="2">
    <source>
        <dbReference type="SAM" id="SignalP"/>
    </source>
</evidence>
<feature type="signal peptide" evidence="2">
    <location>
        <begin position="1"/>
        <end position="22"/>
    </location>
</feature>
<name>A0A3N1GNF0_9ACTN</name>
<protein>
    <recommendedName>
        <fullName evidence="5">Lipoprotein</fullName>
    </recommendedName>
</protein>
<dbReference type="EMBL" id="RJKL01000001">
    <property type="protein sequence ID" value="ROP31636.1"/>
    <property type="molecule type" value="Genomic_DNA"/>
</dbReference>
<comment type="caution">
    <text evidence="3">The sequence shown here is derived from an EMBL/GenBank/DDBJ whole genome shotgun (WGS) entry which is preliminary data.</text>
</comment>
<gene>
    <name evidence="3" type="ORF">EDD30_4558</name>
</gene>
<evidence type="ECO:0000313" key="4">
    <source>
        <dbReference type="Proteomes" id="UP000271683"/>
    </source>
</evidence>
<evidence type="ECO:0008006" key="5">
    <source>
        <dbReference type="Google" id="ProtNLM"/>
    </source>
</evidence>
<dbReference type="AlphaFoldDB" id="A0A3N1GNF0"/>